<dbReference type="eggNOG" id="KOG1084">
    <property type="taxonomic scope" value="Eukaryota"/>
</dbReference>
<dbReference type="InterPro" id="IPR034732">
    <property type="entry name" value="EPHD"/>
</dbReference>
<dbReference type="RefSeq" id="XP_021334650.1">
    <property type="nucleotide sequence ID" value="XM_021478975.2"/>
</dbReference>
<dbReference type="KEGG" id="dre:569187"/>
<dbReference type="RefSeq" id="XP_697646.4">
    <property type="nucleotide sequence ID" value="XM_692554.9"/>
</dbReference>
<dbReference type="CTD" id="51131"/>
<keyword evidence="2" id="KW-0479">Metal-binding</keyword>
<evidence type="ECO:0000313" key="12">
    <source>
        <dbReference type="ZFIN" id="ZDB-GENE-081104-417"/>
    </source>
</evidence>
<dbReference type="OMA" id="TCERKEG"/>
<dbReference type="InterPro" id="IPR001965">
    <property type="entry name" value="Znf_PHD"/>
</dbReference>
<dbReference type="PANTHER" id="PTHR12420">
    <property type="entry name" value="PHD FINGER PROTEIN"/>
    <property type="match status" value="1"/>
</dbReference>
<dbReference type="CDD" id="cd15673">
    <property type="entry name" value="ePHD_PHF6_like"/>
    <property type="match status" value="1"/>
</dbReference>
<dbReference type="PANTHER" id="PTHR12420:SF4">
    <property type="entry name" value="PHD FINGER PROTEIN 11"/>
    <property type="match status" value="1"/>
</dbReference>
<dbReference type="Gene3D" id="3.30.40.10">
    <property type="entry name" value="Zinc/RING finger domain, C3HC4 (zinc finger)"/>
    <property type="match status" value="1"/>
</dbReference>
<evidence type="ECO:0000259" key="7">
    <source>
        <dbReference type="PROSITE" id="PS51805"/>
    </source>
</evidence>
<dbReference type="InterPro" id="IPR051188">
    <property type="entry name" value="PHD-type_Zinc_Finger"/>
</dbReference>
<comment type="subcellular location">
    <subcellularLocation>
        <location evidence="1">Nucleus</location>
    </subcellularLocation>
</comment>
<dbReference type="PaxDb" id="7955-ENSDARP00000031289"/>
<protein>
    <submittedName>
        <fullName evidence="8 10 11">PHD finger protein 11</fullName>
    </submittedName>
</protein>
<dbReference type="InterPro" id="IPR013083">
    <property type="entry name" value="Znf_RING/FYVE/PHD"/>
</dbReference>
<evidence type="ECO:0000256" key="5">
    <source>
        <dbReference type="ARBA" id="ARBA00023242"/>
    </source>
</evidence>
<dbReference type="HOGENOM" id="CLU_543971_0_0_1"/>
<feature type="compositionally biased region" description="Basic and acidic residues" evidence="6">
    <location>
        <begin position="165"/>
        <end position="177"/>
    </location>
</feature>
<dbReference type="GeneID" id="569187"/>
<sequence>MGSGQSPSTYRIICALCKTSDETETTGPLSSKEDISAHQNCLLFSSNIYCKNSPTYDDLFGFDLEDVKKEQRRGQKLRCYFCNKTGATVGCEIKRCPRSFHYPCAIKADARAIEDFSTGTYRVYCKSHDPNPIEINDEIDNDVDLVLASVEKHVPAEQHNQSTPDPERTRPSEEVKTPAKASSNGGLTSDQRSCGTADKRRIECDSQEHSPEHKTPTKKKKKRRLEYPDNENPTSADAVMAPEVSAPEESMTVNQPNHSTPLPENTRSCEKLNLSTTGAAADDEDDETDIESVSLSVLNKTHLRHIEESQSVLTYETDPVPCIVILDSGPSLESEISLESCSSRNPSPAHEFVTVPKQEKITPTDRTSPAQTVTPQVPAPNQKRVSDGPSVSPQHPSPTAGLRISAVCTLAQSAIKKEQLSDPPAEVSTSDSQSTVPNCQTRAAKFWTRCNQAGWSEGIFSELMSLLHSLGQRVQSGQASYQDYELAFEALKGSGQLPSIIAQIEKDLEKQEQDLQMKKAALCDAKAALAD</sequence>
<feature type="region of interest" description="Disordered" evidence="6">
    <location>
        <begin position="153"/>
        <end position="268"/>
    </location>
</feature>
<gene>
    <name evidence="8 10 11 12" type="primary">phf11</name>
</gene>
<evidence type="ECO:0000256" key="1">
    <source>
        <dbReference type="ARBA" id="ARBA00004123"/>
    </source>
</evidence>
<dbReference type="EMBL" id="BX537139">
    <property type="status" value="NOT_ANNOTATED_CDS"/>
    <property type="molecule type" value="Genomic_DNA"/>
</dbReference>
<dbReference type="Proteomes" id="UP000000437">
    <property type="component" value="Chromosome 9"/>
</dbReference>
<reference evidence="8 9" key="2">
    <citation type="journal article" date="2013" name="Nature">
        <title>The zebrafish reference genome sequence and its relationship to the human genome.</title>
        <authorList>
            <consortium name="Genome Reference Consortium Zebrafish"/>
            <person name="Howe K."/>
            <person name="Clark M.D."/>
            <person name="Torroja C.F."/>
            <person name="Torrance J."/>
            <person name="Berthelot C."/>
            <person name="Muffato M."/>
            <person name="Collins J.E."/>
            <person name="Humphray S."/>
            <person name="McLaren K."/>
            <person name="Matthews L."/>
            <person name="McLaren S."/>
            <person name="Sealy I."/>
            <person name="Caccamo M."/>
            <person name="Churcher C."/>
            <person name="Scott C."/>
            <person name="Barrett J.C."/>
            <person name="Koch R."/>
            <person name="Rauch G.J."/>
            <person name="White S."/>
            <person name="Chow W."/>
            <person name="Kilian B."/>
            <person name="Quintais L.T."/>
            <person name="Guerra-Assuncao J.A."/>
            <person name="Zhou Y."/>
            <person name="Gu Y."/>
            <person name="Yen J."/>
            <person name="Vogel J.H."/>
            <person name="Eyre T."/>
            <person name="Redmond S."/>
            <person name="Banerjee R."/>
            <person name="Chi J."/>
            <person name="Fu B."/>
            <person name="Langley E."/>
            <person name="Maguire S.F."/>
            <person name="Laird G.K."/>
            <person name="Lloyd D."/>
            <person name="Kenyon E."/>
            <person name="Donaldson S."/>
            <person name="Sehra H."/>
            <person name="Almeida-King J."/>
            <person name="Loveland J."/>
            <person name="Trevanion S."/>
            <person name="Jones M."/>
            <person name="Quail M."/>
            <person name="Willey D."/>
            <person name="Hunt A."/>
            <person name="Burton J."/>
            <person name="Sims S."/>
            <person name="McLay K."/>
            <person name="Plumb B."/>
            <person name="Davis J."/>
            <person name="Clee C."/>
            <person name="Oliver K."/>
            <person name="Clark R."/>
            <person name="Riddle C."/>
            <person name="Elliot D."/>
            <person name="Eliott D."/>
            <person name="Threadgold G."/>
            <person name="Harden G."/>
            <person name="Ware D."/>
            <person name="Begum S."/>
            <person name="Mortimore B."/>
            <person name="Mortimer B."/>
            <person name="Kerry G."/>
            <person name="Heath P."/>
            <person name="Phillimore B."/>
            <person name="Tracey A."/>
            <person name="Corby N."/>
            <person name="Dunn M."/>
            <person name="Johnson C."/>
            <person name="Wood J."/>
            <person name="Clark S."/>
            <person name="Pelan S."/>
            <person name="Griffiths G."/>
            <person name="Smith M."/>
            <person name="Glithero R."/>
            <person name="Howden P."/>
            <person name="Barker N."/>
            <person name="Lloyd C."/>
            <person name="Stevens C."/>
            <person name="Harley J."/>
            <person name="Holt K."/>
            <person name="Panagiotidis G."/>
            <person name="Lovell J."/>
            <person name="Beasley H."/>
            <person name="Henderson C."/>
            <person name="Gordon D."/>
            <person name="Auger K."/>
            <person name="Wright D."/>
            <person name="Collins J."/>
            <person name="Raisen C."/>
            <person name="Dyer L."/>
            <person name="Leung K."/>
            <person name="Robertson L."/>
            <person name="Ambridge K."/>
            <person name="Leongamornlert D."/>
            <person name="McGuire S."/>
            <person name="Gilderthorp R."/>
            <person name="Griffiths C."/>
            <person name="Manthravadi D."/>
            <person name="Nichol S."/>
            <person name="Barker G."/>
            <person name="Whitehead S."/>
            <person name="Kay M."/>
            <person name="Brown J."/>
            <person name="Murnane C."/>
            <person name="Gray E."/>
            <person name="Humphries M."/>
            <person name="Sycamore N."/>
            <person name="Barker D."/>
            <person name="Saunders D."/>
            <person name="Wallis J."/>
            <person name="Babbage A."/>
            <person name="Hammond S."/>
            <person name="Mashreghi-Mohammadi M."/>
            <person name="Barr L."/>
            <person name="Martin S."/>
            <person name="Wray P."/>
            <person name="Ellington A."/>
            <person name="Matthews N."/>
            <person name="Ellwood M."/>
            <person name="Woodmansey R."/>
            <person name="Clark G."/>
            <person name="Cooper J."/>
            <person name="Cooper J."/>
            <person name="Tromans A."/>
            <person name="Grafham D."/>
            <person name="Skuce C."/>
            <person name="Pandian R."/>
            <person name="Andrews R."/>
            <person name="Harrison E."/>
            <person name="Kimberley A."/>
            <person name="Garnett J."/>
            <person name="Fosker N."/>
            <person name="Hall R."/>
            <person name="Garner P."/>
            <person name="Kelly D."/>
            <person name="Bird C."/>
            <person name="Palmer S."/>
            <person name="Gehring I."/>
            <person name="Berger A."/>
            <person name="Dooley C.M."/>
            <person name="Ersan-Urun Z."/>
            <person name="Eser C."/>
            <person name="Geiger H."/>
            <person name="Geisler M."/>
            <person name="Karotki L."/>
            <person name="Kirn A."/>
            <person name="Konantz J."/>
            <person name="Konantz M."/>
            <person name="Oberlander M."/>
            <person name="Rudolph-Geiger S."/>
            <person name="Teucke M."/>
            <person name="Lanz C."/>
            <person name="Raddatz G."/>
            <person name="Osoegawa K."/>
            <person name="Zhu B."/>
            <person name="Rapp A."/>
            <person name="Widaa S."/>
            <person name="Langford C."/>
            <person name="Yang F."/>
            <person name="Schuster S.C."/>
            <person name="Carter N.P."/>
            <person name="Harrow J."/>
            <person name="Ning Z."/>
            <person name="Herrero J."/>
            <person name="Searle S.M."/>
            <person name="Enright A."/>
            <person name="Geisler R."/>
            <person name="Plasterk R.H."/>
            <person name="Lee C."/>
            <person name="Westerfield M."/>
            <person name="de Jong P.J."/>
            <person name="Zon L.I."/>
            <person name="Postlethwait J.H."/>
            <person name="Nusslein-Volhard C."/>
            <person name="Hubbard T.J."/>
            <person name="Roest Crollius H."/>
            <person name="Rogers J."/>
            <person name="Stemple D.L."/>
        </authorList>
    </citation>
    <scope>NUCLEOTIDE SEQUENCE [LARGE SCALE GENOMIC DNA]</scope>
    <source>
        <strain evidence="8">Tuebingen</strain>
    </source>
</reference>
<feature type="compositionally biased region" description="Polar residues" evidence="6">
    <location>
        <begin position="364"/>
        <end position="375"/>
    </location>
</feature>
<reference evidence="10 11" key="3">
    <citation type="submission" date="2025-04" db="UniProtKB">
        <authorList>
            <consortium name="RefSeq"/>
        </authorList>
    </citation>
    <scope>IDENTIFICATION</scope>
    <source>
        <strain evidence="10 11">Tuebingen</strain>
    </source>
</reference>
<dbReference type="AGR" id="ZFIN:ZDB-GENE-081104-417"/>
<feature type="compositionally biased region" description="Basic and acidic residues" evidence="6">
    <location>
        <begin position="197"/>
        <end position="215"/>
    </location>
</feature>
<dbReference type="SMR" id="A0A8N7URD4"/>
<feature type="region of interest" description="Disordered" evidence="6">
    <location>
        <begin position="339"/>
        <end position="399"/>
    </location>
</feature>
<name>A0A8N7URD4_DANRE</name>
<dbReference type="Bgee" id="ENSDARG00000021677">
    <property type="expression patterns" value="Expressed in spleen and 19 other cell types or tissues"/>
</dbReference>
<dbReference type="SMART" id="SM00249">
    <property type="entry name" value="PHD"/>
    <property type="match status" value="1"/>
</dbReference>
<keyword evidence="4" id="KW-0862">Zinc</keyword>
<accession>A0A8N7URD4</accession>
<evidence type="ECO:0000256" key="4">
    <source>
        <dbReference type="ARBA" id="ARBA00022833"/>
    </source>
</evidence>
<evidence type="ECO:0000256" key="3">
    <source>
        <dbReference type="ARBA" id="ARBA00022771"/>
    </source>
</evidence>
<dbReference type="STRING" id="7955.ENSDARP00000031289"/>
<keyword evidence="5" id="KW-0539">Nucleus</keyword>
<evidence type="ECO:0000313" key="8">
    <source>
        <dbReference type="Ensembl" id="ENSDARP00000031289"/>
    </source>
</evidence>
<dbReference type="PROSITE" id="PS51805">
    <property type="entry name" value="EPHD"/>
    <property type="match status" value="1"/>
</dbReference>
<dbReference type="GlyGen" id="A0A8N7URD4">
    <property type="glycosylation" value="1 site"/>
</dbReference>
<dbReference type="Ensembl" id="ENSDART00000033902.9">
    <property type="protein sequence ID" value="ENSDARP00000031289.7"/>
    <property type="gene ID" value="ENSDARG00000021677.9"/>
</dbReference>
<keyword evidence="3" id="KW-0863">Zinc-finger</keyword>
<evidence type="ECO:0000313" key="10">
    <source>
        <dbReference type="RefSeq" id="XP_021334650.1"/>
    </source>
</evidence>
<dbReference type="GeneTree" id="ENSGT00950000182865"/>
<evidence type="ECO:0000313" key="11">
    <source>
        <dbReference type="RefSeq" id="XP_697646.4"/>
    </source>
</evidence>
<evidence type="ECO:0000256" key="6">
    <source>
        <dbReference type="SAM" id="MobiDB-lite"/>
    </source>
</evidence>
<dbReference type="AlphaFoldDB" id="A0A8N7URD4"/>
<dbReference type="GO" id="GO:0005634">
    <property type="term" value="C:nucleus"/>
    <property type="evidence" value="ECO:0000318"/>
    <property type="project" value="GO_Central"/>
</dbReference>
<dbReference type="ZFIN" id="ZDB-GENE-081104-417">
    <property type="gene designation" value="phf11"/>
</dbReference>
<feature type="compositionally biased region" description="Polar residues" evidence="6">
    <location>
        <begin position="251"/>
        <end position="266"/>
    </location>
</feature>
<evidence type="ECO:0000313" key="9">
    <source>
        <dbReference type="Proteomes" id="UP000000437"/>
    </source>
</evidence>
<keyword evidence="9" id="KW-1185">Reference proteome</keyword>
<dbReference type="OrthoDB" id="512616at2759"/>
<accession>F1R115</accession>
<feature type="domain" description="PHD-type" evidence="7">
    <location>
        <begin position="11"/>
        <end position="129"/>
    </location>
</feature>
<dbReference type="GO" id="GO:0008270">
    <property type="term" value="F:zinc ion binding"/>
    <property type="evidence" value="ECO:0007669"/>
    <property type="project" value="UniProtKB-KW"/>
</dbReference>
<evidence type="ECO:0000256" key="2">
    <source>
        <dbReference type="ARBA" id="ARBA00022723"/>
    </source>
</evidence>
<proteinExistence type="predicted"/>
<reference evidence="8" key="1">
    <citation type="submission" date="2011-07" db="UniProtKB">
        <authorList>
            <consortium name="Ensembl"/>
        </authorList>
    </citation>
    <scope>IDENTIFICATION</scope>
    <source>
        <strain evidence="8">Tuebingen</strain>
    </source>
</reference>
<feature type="compositionally biased region" description="Polar residues" evidence="6">
    <location>
        <begin position="180"/>
        <end position="194"/>
    </location>
</feature>
<dbReference type="Pfam" id="PF13771">
    <property type="entry name" value="zf-HC5HC2H"/>
    <property type="match status" value="1"/>
</dbReference>
<organism evidence="9 11">
    <name type="scientific">Danio rerio</name>
    <name type="common">Zebrafish</name>
    <name type="synonym">Brachydanio rerio</name>
    <dbReference type="NCBI Taxonomy" id="7955"/>
    <lineage>
        <taxon>Eukaryota</taxon>
        <taxon>Metazoa</taxon>
        <taxon>Chordata</taxon>
        <taxon>Craniata</taxon>
        <taxon>Vertebrata</taxon>
        <taxon>Euteleostomi</taxon>
        <taxon>Actinopterygii</taxon>
        <taxon>Neopterygii</taxon>
        <taxon>Teleostei</taxon>
        <taxon>Ostariophysi</taxon>
        <taxon>Cypriniformes</taxon>
        <taxon>Danionidae</taxon>
        <taxon>Danioninae</taxon>
        <taxon>Danio</taxon>
    </lineage>
</organism>